<sequence length="256" mass="29834">MNKNNKELFWDATIEEVKKGYVELEESYKCIICEEEFTKGRIYEIDSMLYDCKKAIELHISEKHGSTLEYLLGMNPSFIGISQVQRELLVLIASGLTDKEIAVKLGVAQSTIRNHRYKLREKEKQARLFLSVMELISSNTKKKVNILDKDILCDAHKTATTIDDRYNITDNERESTIKNYIDENGAVKTFPSREKKKIIVLSEVVKNFSKGKKYSEKEINRILQRINEDYATTRRALIEYGFMERSNDCSSYWVKE</sequence>
<evidence type="ECO:0000313" key="2">
    <source>
        <dbReference type="EMBL" id="NMM64254.1"/>
    </source>
</evidence>
<comment type="caution">
    <text evidence="2">The sequence shown here is derived from an EMBL/GenBank/DDBJ whole genome shotgun (WGS) entry which is preliminary data.</text>
</comment>
<dbReference type="InterPro" id="IPR000792">
    <property type="entry name" value="Tscrpt_reg_LuxR_C"/>
</dbReference>
<dbReference type="PROSITE" id="PS50043">
    <property type="entry name" value="HTH_LUXR_2"/>
    <property type="match status" value="1"/>
</dbReference>
<name>A0A7Y0EIT9_9CLOT</name>
<dbReference type="SMART" id="SM00421">
    <property type="entry name" value="HTH_LUXR"/>
    <property type="match status" value="1"/>
</dbReference>
<dbReference type="RefSeq" id="WP_169298849.1">
    <property type="nucleotide sequence ID" value="NZ_JABBNI010000036.1"/>
</dbReference>
<evidence type="ECO:0000259" key="1">
    <source>
        <dbReference type="PROSITE" id="PS50043"/>
    </source>
</evidence>
<dbReference type="InterPro" id="IPR016032">
    <property type="entry name" value="Sig_transdc_resp-reg_C-effctor"/>
</dbReference>
<reference evidence="2 3" key="1">
    <citation type="submission" date="2020-04" db="EMBL/GenBank/DDBJ databases">
        <authorList>
            <person name="Doyle D.A."/>
        </authorList>
    </citation>
    <scope>NUCLEOTIDE SEQUENCE [LARGE SCALE GENOMIC DNA]</scope>
    <source>
        <strain evidence="2 3">P21</strain>
    </source>
</reference>
<feature type="domain" description="HTH luxR-type" evidence="1">
    <location>
        <begin position="74"/>
        <end position="139"/>
    </location>
</feature>
<reference evidence="2 3" key="2">
    <citation type="submission" date="2020-06" db="EMBL/GenBank/DDBJ databases">
        <title>Complete Genome Sequence of Clostridium muelleri sp. nov. P21T, an Acid-Alcohol Producing Acetogen Isolated from Old Hay.</title>
        <authorList>
            <person name="Duncan K.E."/>
            <person name="Tanner R.S."/>
        </authorList>
    </citation>
    <scope>NUCLEOTIDE SEQUENCE [LARGE SCALE GENOMIC DNA]</scope>
    <source>
        <strain evidence="2 3">P21</strain>
    </source>
</reference>
<dbReference type="Pfam" id="PF09860">
    <property type="entry name" value="DUF2087"/>
    <property type="match status" value="1"/>
</dbReference>
<dbReference type="EMBL" id="JABBNI010000036">
    <property type="protein sequence ID" value="NMM64254.1"/>
    <property type="molecule type" value="Genomic_DNA"/>
</dbReference>
<accession>A0A7Y0EIT9</accession>
<dbReference type="GO" id="GO:0003677">
    <property type="term" value="F:DNA binding"/>
    <property type="evidence" value="ECO:0007669"/>
    <property type="project" value="InterPro"/>
</dbReference>
<gene>
    <name evidence="2" type="ORF">HBE96_16635</name>
</gene>
<evidence type="ECO:0000313" key="3">
    <source>
        <dbReference type="Proteomes" id="UP000537131"/>
    </source>
</evidence>
<dbReference type="PRINTS" id="PR00038">
    <property type="entry name" value="HTHLUXR"/>
</dbReference>
<dbReference type="InterPro" id="IPR018656">
    <property type="entry name" value="DUF2087"/>
</dbReference>
<dbReference type="Proteomes" id="UP000537131">
    <property type="component" value="Unassembled WGS sequence"/>
</dbReference>
<dbReference type="GO" id="GO:0006355">
    <property type="term" value="P:regulation of DNA-templated transcription"/>
    <property type="evidence" value="ECO:0007669"/>
    <property type="project" value="InterPro"/>
</dbReference>
<dbReference type="Pfam" id="PF00196">
    <property type="entry name" value="GerE"/>
    <property type="match status" value="1"/>
</dbReference>
<proteinExistence type="predicted"/>
<dbReference type="InterPro" id="IPR036388">
    <property type="entry name" value="WH-like_DNA-bd_sf"/>
</dbReference>
<dbReference type="SUPFAM" id="SSF46894">
    <property type="entry name" value="C-terminal effector domain of the bipartite response regulators"/>
    <property type="match status" value="1"/>
</dbReference>
<protein>
    <submittedName>
        <fullName evidence="2">DUF2087 domain-containing protein</fullName>
    </submittedName>
</protein>
<keyword evidence="3" id="KW-1185">Reference proteome</keyword>
<organism evidence="2 3">
    <name type="scientific">Clostridium muellerianum</name>
    <dbReference type="NCBI Taxonomy" id="2716538"/>
    <lineage>
        <taxon>Bacteria</taxon>
        <taxon>Bacillati</taxon>
        <taxon>Bacillota</taxon>
        <taxon>Clostridia</taxon>
        <taxon>Eubacteriales</taxon>
        <taxon>Clostridiaceae</taxon>
        <taxon>Clostridium</taxon>
    </lineage>
</organism>
<dbReference type="AlphaFoldDB" id="A0A7Y0EIT9"/>
<dbReference type="Gene3D" id="1.10.10.10">
    <property type="entry name" value="Winged helix-like DNA-binding domain superfamily/Winged helix DNA-binding domain"/>
    <property type="match status" value="1"/>
</dbReference>